<name>A0A517NDH1_9BACT</name>
<dbReference type="AlphaFoldDB" id="A0A517NDH1"/>
<keyword evidence="3" id="KW-1185">Reference proteome</keyword>
<feature type="compositionally biased region" description="Basic residues" evidence="1">
    <location>
        <begin position="38"/>
        <end position="48"/>
    </location>
</feature>
<dbReference type="RefSeq" id="WP_145171151.1">
    <property type="nucleotide sequence ID" value="NZ_CP036525.1"/>
</dbReference>
<dbReference type="Proteomes" id="UP000318538">
    <property type="component" value="Chromosome"/>
</dbReference>
<dbReference type="KEGG" id="rlc:K227x_35840"/>
<sequence length="185" mass="21253">MMHIRARVRFTPGQLKKKVNQATFKSMNHAAGTIRMTAKRSIRKRKKPSNPGSPPSSPTGMLRRVLRYEVNRDRGEAVIGPVNEIAGRLWNLHEFGGVVTKRRKLKRHRFRVGEFGPIRAKQPGKFARIKLLTIAQASRATRLIEQENERRGASKPRRYPARPFMKPALVANQARLPKFWRDSVN</sequence>
<evidence type="ECO:0000256" key="1">
    <source>
        <dbReference type="SAM" id="MobiDB-lite"/>
    </source>
</evidence>
<dbReference type="OrthoDB" id="264166at2"/>
<gene>
    <name evidence="2" type="ORF">K227x_35840</name>
</gene>
<evidence type="ECO:0000313" key="3">
    <source>
        <dbReference type="Proteomes" id="UP000318538"/>
    </source>
</evidence>
<evidence type="ECO:0000313" key="2">
    <source>
        <dbReference type="EMBL" id="QDT05185.1"/>
    </source>
</evidence>
<reference evidence="2 3" key="1">
    <citation type="submission" date="2019-02" db="EMBL/GenBank/DDBJ databases">
        <title>Deep-cultivation of Planctomycetes and their phenomic and genomic characterization uncovers novel biology.</title>
        <authorList>
            <person name="Wiegand S."/>
            <person name="Jogler M."/>
            <person name="Boedeker C."/>
            <person name="Pinto D."/>
            <person name="Vollmers J."/>
            <person name="Rivas-Marin E."/>
            <person name="Kohn T."/>
            <person name="Peeters S.H."/>
            <person name="Heuer A."/>
            <person name="Rast P."/>
            <person name="Oberbeckmann S."/>
            <person name="Bunk B."/>
            <person name="Jeske O."/>
            <person name="Meyerdierks A."/>
            <person name="Storesund J.E."/>
            <person name="Kallscheuer N."/>
            <person name="Luecker S."/>
            <person name="Lage O.M."/>
            <person name="Pohl T."/>
            <person name="Merkel B.J."/>
            <person name="Hornburger P."/>
            <person name="Mueller R.-W."/>
            <person name="Bruemmer F."/>
            <person name="Labrenz M."/>
            <person name="Spormann A.M."/>
            <person name="Op den Camp H."/>
            <person name="Overmann J."/>
            <person name="Amann R."/>
            <person name="Jetten M.S.M."/>
            <person name="Mascher T."/>
            <person name="Medema M.H."/>
            <person name="Devos D.P."/>
            <person name="Kaster A.-K."/>
            <person name="Ovreas L."/>
            <person name="Rohde M."/>
            <person name="Galperin M.Y."/>
            <person name="Jogler C."/>
        </authorList>
    </citation>
    <scope>NUCLEOTIDE SEQUENCE [LARGE SCALE GENOMIC DNA]</scope>
    <source>
        <strain evidence="2 3">K22_7</strain>
    </source>
</reference>
<organism evidence="2 3">
    <name type="scientific">Rubripirellula lacrimiformis</name>
    <dbReference type="NCBI Taxonomy" id="1930273"/>
    <lineage>
        <taxon>Bacteria</taxon>
        <taxon>Pseudomonadati</taxon>
        <taxon>Planctomycetota</taxon>
        <taxon>Planctomycetia</taxon>
        <taxon>Pirellulales</taxon>
        <taxon>Pirellulaceae</taxon>
        <taxon>Rubripirellula</taxon>
    </lineage>
</organism>
<protein>
    <recommendedName>
        <fullName evidence="4">Phage virion morphogenesis family protein</fullName>
    </recommendedName>
</protein>
<proteinExistence type="predicted"/>
<dbReference type="EMBL" id="CP036525">
    <property type="protein sequence ID" value="QDT05185.1"/>
    <property type="molecule type" value="Genomic_DNA"/>
</dbReference>
<accession>A0A517NDH1</accession>
<evidence type="ECO:0008006" key="4">
    <source>
        <dbReference type="Google" id="ProtNLM"/>
    </source>
</evidence>
<feature type="region of interest" description="Disordered" evidence="1">
    <location>
        <begin position="38"/>
        <end position="60"/>
    </location>
</feature>